<organism evidence="3">
    <name type="scientific">Melampsora larici-populina (strain 98AG31 / pathotype 3-4-7)</name>
    <name type="common">Poplar leaf rust fungus</name>
    <dbReference type="NCBI Taxonomy" id="747676"/>
    <lineage>
        <taxon>Eukaryota</taxon>
        <taxon>Fungi</taxon>
        <taxon>Dikarya</taxon>
        <taxon>Basidiomycota</taxon>
        <taxon>Pucciniomycotina</taxon>
        <taxon>Pucciniomycetes</taxon>
        <taxon>Pucciniales</taxon>
        <taxon>Melampsoraceae</taxon>
        <taxon>Melampsora</taxon>
    </lineage>
</organism>
<protein>
    <submittedName>
        <fullName evidence="2">Uncharacterized protein</fullName>
    </submittedName>
</protein>
<reference evidence="3" key="1">
    <citation type="journal article" date="2011" name="Proc. Natl. Acad. Sci. U.S.A.">
        <title>Obligate biotrophy features unraveled by the genomic analysis of rust fungi.</title>
        <authorList>
            <person name="Duplessis S."/>
            <person name="Cuomo C.A."/>
            <person name="Lin Y.-C."/>
            <person name="Aerts A."/>
            <person name="Tisserant E."/>
            <person name="Veneault-Fourrey C."/>
            <person name="Joly D.L."/>
            <person name="Hacquard S."/>
            <person name="Amselem J."/>
            <person name="Cantarel B.L."/>
            <person name="Chiu R."/>
            <person name="Coutinho P.M."/>
            <person name="Feau N."/>
            <person name="Field M."/>
            <person name="Frey P."/>
            <person name="Gelhaye E."/>
            <person name="Goldberg J."/>
            <person name="Grabherr M.G."/>
            <person name="Kodira C.D."/>
            <person name="Kohler A."/>
            <person name="Kuees U."/>
            <person name="Lindquist E.A."/>
            <person name="Lucas S.M."/>
            <person name="Mago R."/>
            <person name="Mauceli E."/>
            <person name="Morin E."/>
            <person name="Murat C."/>
            <person name="Pangilinan J.L."/>
            <person name="Park R."/>
            <person name="Pearson M."/>
            <person name="Quesneville H."/>
            <person name="Rouhier N."/>
            <person name="Sakthikumar S."/>
            <person name="Salamov A.A."/>
            <person name="Schmutz J."/>
            <person name="Selles B."/>
            <person name="Shapiro H."/>
            <person name="Tanguay P."/>
            <person name="Tuskan G.A."/>
            <person name="Henrissat B."/>
            <person name="Van de Peer Y."/>
            <person name="Rouze P."/>
            <person name="Ellis J.G."/>
            <person name="Dodds P.N."/>
            <person name="Schein J.E."/>
            <person name="Zhong S."/>
            <person name="Hamelin R.C."/>
            <person name="Grigoriev I.V."/>
            <person name="Szabo L.J."/>
            <person name="Martin F."/>
        </authorList>
    </citation>
    <scope>NUCLEOTIDE SEQUENCE [LARGE SCALE GENOMIC DNA]</scope>
    <source>
        <strain evidence="3">98AG31 / pathotype 3-4-7</strain>
    </source>
</reference>
<feature type="compositionally biased region" description="Low complexity" evidence="1">
    <location>
        <begin position="25"/>
        <end position="42"/>
    </location>
</feature>
<dbReference type="InParanoid" id="F4S0J8"/>
<dbReference type="HOGENOM" id="CLU_792450_0_0_1"/>
<dbReference type="EMBL" id="GL883135">
    <property type="protein sequence ID" value="EGG01854.1"/>
    <property type="molecule type" value="Genomic_DNA"/>
</dbReference>
<dbReference type="KEGG" id="mlr:MELLADRAFT_110669"/>
<evidence type="ECO:0000313" key="3">
    <source>
        <dbReference type="Proteomes" id="UP000001072"/>
    </source>
</evidence>
<keyword evidence="3" id="KW-1185">Reference proteome</keyword>
<accession>F4S0J8</accession>
<dbReference type="AlphaFoldDB" id="F4S0J8"/>
<dbReference type="VEuPathDB" id="FungiDB:MELLADRAFT_110669"/>
<feature type="region of interest" description="Disordered" evidence="1">
    <location>
        <begin position="25"/>
        <end position="58"/>
    </location>
</feature>
<dbReference type="RefSeq" id="XP_007414954.1">
    <property type="nucleotide sequence ID" value="XM_007414892.1"/>
</dbReference>
<evidence type="ECO:0000313" key="2">
    <source>
        <dbReference type="EMBL" id="EGG01854.1"/>
    </source>
</evidence>
<feature type="region of interest" description="Disordered" evidence="1">
    <location>
        <begin position="262"/>
        <end position="283"/>
    </location>
</feature>
<gene>
    <name evidence="2" type="ORF">MELLADRAFT_110669</name>
</gene>
<dbReference type="Proteomes" id="UP000001072">
    <property type="component" value="Unassembled WGS sequence"/>
</dbReference>
<feature type="compositionally biased region" description="Polar residues" evidence="1">
    <location>
        <begin position="43"/>
        <end position="55"/>
    </location>
</feature>
<sequence>MGGAKIVSQCCNHYAPGTCGSHPWPNSNSNSLPPLQPIPSSLATPQTKKTNTRTPQACPHQWAQTSNSLGCKLPRESVIALHQNCAKQFKPKEIKPEILTAYFKDWPQARLEECDLLIQAVLGETGDKWNRAISLWDFTIDAWREIPVAYPHQYPPDDQKIVVRLPKINALTPSLPQSTPLTPHLVPKTPSTQCIPSTPDHLLTRGASSATGKVLEGETRLRIPDTQPQDKSVVAKDVIDLTLLPDSPGSLPRQADVTVKCEPKTEDGNPKDAGNPPGLVPQVQNQGLAGHLEKVFWAGMEDGVANCVQPYAMVGEACICFRQEFNKIASVGSGGAMDSGEAASSTSKSG</sequence>
<dbReference type="GeneID" id="18924152"/>
<evidence type="ECO:0000256" key="1">
    <source>
        <dbReference type="SAM" id="MobiDB-lite"/>
    </source>
</evidence>
<name>F4S0J8_MELLP</name>
<proteinExistence type="predicted"/>